<feature type="region of interest" description="Disordered" evidence="1">
    <location>
        <begin position="74"/>
        <end position="113"/>
    </location>
</feature>
<dbReference type="GeneID" id="10509479"/>
<evidence type="ECO:0000313" key="2">
    <source>
        <dbReference type="EMBL" id="EGC39916.1"/>
    </source>
</evidence>
<sequence length="113" mass="12471">MFVCGSVRSIRIIRTTIKKQSSSNLNNNTGNNNNNNNNNNSFIDIEKLKISNNNICEISVSNNSYMTKISSRGNLLSTGSAQQPHQPSPLQKSQSSQQVHQSTTTITTKIKNC</sequence>
<protein>
    <submittedName>
        <fullName evidence="2">Uncharacterized protein</fullName>
    </submittedName>
</protein>
<dbReference type="AlphaFoldDB" id="F0Z824"/>
<dbReference type="Proteomes" id="UP000001064">
    <property type="component" value="Unassembled WGS sequence"/>
</dbReference>
<gene>
    <name evidence="2" type="ORF">DICPUDRAFT_74547</name>
</gene>
<dbReference type="EMBL" id="GL870949">
    <property type="protein sequence ID" value="EGC39916.1"/>
    <property type="molecule type" value="Genomic_DNA"/>
</dbReference>
<reference evidence="3" key="1">
    <citation type="journal article" date="2011" name="Genome Biol.">
        <title>Comparative genomics of the social amoebae Dictyostelium discoideum and Dictyostelium purpureum.</title>
        <authorList>
            <consortium name="US DOE Joint Genome Institute (JGI-PGF)"/>
            <person name="Sucgang R."/>
            <person name="Kuo A."/>
            <person name="Tian X."/>
            <person name="Salerno W."/>
            <person name="Parikh A."/>
            <person name="Feasley C.L."/>
            <person name="Dalin E."/>
            <person name="Tu H."/>
            <person name="Huang E."/>
            <person name="Barry K."/>
            <person name="Lindquist E."/>
            <person name="Shapiro H."/>
            <person name="Bruce D."/>
            <person name="Schmutz J."/>
            <person name="Salamov A."/>
            <person name="Fey P."/>
            <person name="Gaudet P."/>
            <person name="Anjard C."/>
            <person name="Babu M.M."/>
            <person name="Basu S."/>
            <person name="Bushmanova Y."/>
            <person name="van der Wel H."/>
            <person name="Katoh-Kurasawa M."/>
            <person name="Dinh C."/>
            <person name="Coutinho P.M."/>
            <person name="Saito T."/>
            <person name="Elias M."/>
            <person name="Schaap P."/>
            <person name="Kay R.R."/>
            <person name="Henrissat B."/>
            <person name="Eichinger L."/>
            <person name="Rivero F."/>
            <person name="Putnam N.H."/>
            <person name="West C.M."/>
            <person name="Loomis W.F."/>
            <person name="Chisholm R.L."/>
            <person name="Shaulsky G."/>
            <person name="Strassmann J.E."/>
            <person name="Queller D.C."/>
            <person name="Kuspa A."/>
            <person name="Grigoriev I.V."/>
        </authorList>
    </citation>
    <scope>NUCLEOTIDE SEQUENCE [LARGE SCALE GENOMIC DNA]</scope>
    <source>
        <strain evidence="3">QSDP1</strain>
    </source>
</reference>
<organism evidence="2 3">
    <name type="scientific">Dictyostelium purpureum</name>
    <name type="common">Slime mold</name>
    <dbReference type="NCBI Taxonomy" id="5786"/>
    <lineage>
        <taxon>Eukaryota</taxon>
        <taxon>Amoebozoa</taxon>
        <taxon>Evosea</taxon>
        <taxon>Eumycetozoa</taxon>
        <taxon>Dictyostelia</taxon>
        <taxon>Dictyosteliales</taxon>
        <taxon>Dictyosteliaceae</taxon>
        <taxon>Dictyostelium</taxon>
    </lineage>
</organism>
<evidence type="ECO:0000256" key="1">
    <source>
        <dbReference type="SAM" id="MobiDB-lite"/>
    </source>
</evidence>
<feature type="region of interest" description="Disordered" evidence="1">
    <location>
        <begin position="20"/>
        <end position="41"/>
    </location>
</feature>
<accession>F0Z824</accession>
<proteinExistence type="predicted"/>
<dbReference type="VEuPathDB" id="AmoebaDB:DICPUDRAFT_74547"/>
<dbReference type="KEGG" id="dpp:DICPUDRAFT_74547"/>
<evidence type="ECO:0000313" key="3">
    <source>
        <dbReference type="Proteomes" id="UP000001064"/>
    </source>
</evidence>
<name>F0Z824_DICPU</name>
<feature type="compositionally biased region" description="Low complexity" evidence="1">
    <location>
        <begin position="82"/>
        <end position="113"/>
    </location>
</feature>
<dbReference type="InParanoid" id="F0Z824"/>
<keyword evidence="3" id="KW-1185">Reference proteome</keyword>
<dbReference type="RefSeq" id="XP_003283545.1">
    <property type="nucleotide sequence ID" value="XM_003283497.1"/>
</dbReference>